<protein>
    <submittedName>
        <fullName evidence="1">Uncharacterized protein</fullName>
    </submittedName>
</protein>
<evidence type="ECO:0000313" key="2">
    <source>
        <dbReference type="Proteomes" id="UP000010959"/>
    </source>
</evidence>
<name>L7CKX6_RHOBT</name>
<dbReference type="AlphaFoldDB" id="L7CKX6"/>
<proteinExistence type="predicted"/>
<sequence length="290" mass="33459">MKTASQLVPLHEKVGLNRRSEKVMATRWRDVKMVSGRSVLSLLILRRDEMPDMICVPDKPRPSDIQSAFDSASFNQYLDDIREAVRYYGQTDKALFAKNLKKRLGVTHSAISQFIRKDKPTILKPERLRILSNVVSKHVDMLALEQRSAIAGYAFAMKLQLGQKKPDWQVNWKVLIVLDEVQNELRSANIYERVAQSVPDRVARYSERWERLSRSLDDSAFRIFDDPRKRDSPFSLEHPRKLDADDVRSIQEDLGMGWSALQADIDTEWPNRILNLGRKPPKMPDGCSIL</sequence>
<organism evidence="1 2">
    <name type="scientific">Rhodopirellula baltica SWK14</name>
    <dbReference type="NCBI Taxonomy" id="993516"/>
    <lineage>
        <taxon>Bacteria</taxon>
        <taxon>Pseudomonadati</taxon>
        <taxon>Planctomycetota</taxon>
        <taxon>Planctomycetia</taxon>
        <taxon>Pirellulales</taxon>
        <taxon>Pirellulaceae</taxon>
        <taxon>Rhodopirellula</taxon>
    </lineage>
</organism>
<gene>
    <name evidence="1" type="ORF">RBSWK_01420</name>
</gene>
<dbReference type="PATRIC" id="fig|993516.3.peg.1498"/>
<evidence type="ECO:0000313" key="1">
    <source>
        <dbReference type="EMBL" id="ELP34633.1"/>
    </source>
</evidence>
<dbReference type="Proteomes" id="UP000010959">
    <property type="component" value="Unassembled WGS sequence"/>
</dbReference>
<dbReference type="EMBL" id="AMWG01000026">
    <property type="protein sequence ID" value="ELP34633.1"/>
    <property type="molecule type" value="Genomic_DNA"/>
</dbReference>
<reference evidence="1 2" key="1">
    <citation type="journal article" date="2013" name="Mar. Genomics">
        <title>Expression of sulfatases in Rhodopirellula baltica and the diversity of sulfatases in the genus Rhodopirellula.</title>
        <authorList>
            <person name="Wegner C.E."/>
            <person name="Richter-Heitmann T."/>
            <person name="Klindworth A."/>
            <person name="Klockow C."/>
            <person name="Richter M."/>
            <person name="Achstetter T."/>
            <person name="Glockner F.O."/>
            <person name="Harder J."/>
        </authorList>
    </citation>
    <scope>NUCLEOTIDE SEQUENCE [LARGE SCALE GENOMIC DNA]</scope>
    <source>
        <strain evidence="1 2">SWK14</strain>
    </source>
</reference>
<comment type="caution">
    <text evidence="1">The sequence shown here is derived from an EMBL/GenBank/DDBJ whole genome shotgun (WGS) entry which is preliminary data.</text>
</comment>
<accession>L7CKX6</accession>